<dbReference type="GO" id="GO:0000270">
    <property type="term" value="P:peptidoglycan metabolic process"/>
    <property type="evidence" value="ECO:0007669"/>
    <property type="project" value="InterPro"/>
</dbReference>
<dbReference type="Proteomes" id="UP000256829">
    <property type="component" value="Unassembled WGS sequence"/>
</dbReference>
<protein>
    <submittedName>
        <fullName evidence="5">LysM peptidoglycan-binding domain-containing protein</fullName>
    </submittedName>
</protein>
<dbReference type="SUPFAM" id="SSF53955">
    <property type="entry name" value="Lysozyme-like"/>
    <property type="match status" value="1"/>
</dbReference>
<accession>A0A3D8VBS6</accession>
<feature type="region of interest" description="Disordered" evidence="2">
    <location>
        <begin position="341"/>
        <end position="364"/>
    </location>
</feature>
<evidence type="ECO:0000313" key="5">
    <source>
        <dbReference type="EMBL" id="RDY66451.1"/>
    </source>
</evidence>
<dbReference type="InterPro" id="IPR018392">
    <property type="entry name" value="LysM"/>
</dbReference>
<dbReference type="Pfam" id="PF01476">
    <property type="entry name" value="LysM"/>
    <property type="match status" value="1"/>
</dbReference>
<feature type="compositionally biased region" description="Low complexity" evidence="2">
    <location>
        <begin position="341"/>
        <end position="357"/>
    </location>
</feature>
<dbReference type="GO" id="GO:0016020">
    <property type="term" value="C:membrane"/>
    <property type="evidence" value="ECO:0007669"/>
    <property type="project" value="InterPro"/>
</dbReference>
<dbReference type="InterPro" id="IPR036779">
    <property type="entry name" value="LysM_dom_sf"/>
</dbReference>
<dbReference type="InterPro" id="IPR000189">
    <property type="entry name" value="Transglyc_AS"/>
</dbReference>
<dbReference type="AlphaFoldDB" id="A0A3D8VBS6"/>
<dbReference type="Gene3D" id="1.10.530.10">
    <property type="match status" value="1"/>
</dbReference>
<dbReference type="CDD" id="cd00118">
    <property type="entry name" value="LysM"/>
    <property type="match status" value="1"/>
</dbReference>
<keyword evidence="6" id="KW-1185">Reference proteome</keyword>
<dbReference type="CDD" id="cd16894">
    <property type="entry name" value="MltD-like"/>
    <property type="match status" value="1"/>
</dbReference>
<feature type="chain" id="PRO_5017724484" evidence="3">
    <location>
        <begin position="27"/>
        <end position="420"/>
    </location>
</feature>
<name>A0A3D8VBS6_9GAMM</name>
<sequence>MTGADRWRRRLGAFCLAALTVLPVVAQEPPDQPQTAADGKTGTPEAQPDPRTRNGLEIYNSFREGLAEPECDADATSTRWRQHFAHVPRRLAAGDDDVLPLFGYVVDALRESHVPTEFALIPFVESGYRPGARSAAGPAGLWQMIAITARNHGVPIRKGYDGRLSPIDSTQAAVRYLKTLHGMFGGDWRLAVMAYNAGEYRVLGALKRSGQNIRDVQLDKLVGLPDITVAYVRKLHALSCLIEQADDRAEWMTALDRPVPRLQAVTLPKDVKRLDQWAARTGQTSAQLQRWNPVYAEGRIVPATGSTAHVLAVADRTDARVAEAGDEAKVDFAADVASSVSMSESTPASSTAAPSTSARRHTVARGESAWTIARRYRITVAELMRRNGLALKAVLKPGQSLLIDALESPSGALPTATGSP</sequence>
<evidence type="ECO:0000256" key="1">
    <source>
        <dbReference type="ARBA" id="ARBA00007734"/>
    </source>
</evidence>
<gene>
    <name evidence="5" type="ORF">DX912_12880</name>
</gene>
<dbReference type="InterPro" id="IPR008258">
    <property type="entry name" value="Transglycosylase_SLT_dom_1"/>
</dbReference>
<comment type="caution">
    <text evidence="5">The sequence shown here is derived from an EMBL/GenBank/DDBJ whole genome shotgun (WGS) entry which is preliminary data.</text>
</comment>
<dbReference type="PROSITE" id="PS00922">
    <property type="entry name" value="TRANSGLYCOSYLASE"/>
    <property type="match status" value="1"/>
</dbReference>
<proteinExistence type="inferred from homology"/>
<dbReference type="Gene3D" id="3.10.350.10">
    <property type="entry name" value="LysM domain"/>
    <property type="match status" value="1"/>
</dbReference>
<dbReference type="Pfam" id="PF01464">
    <property type="entry name" value="SLT"/>
    <property type="match status" value="1"/>
</dbReference>
<dbReference type="SUPFAM" id="SSF54106">
    <property type="entry name" value="LysM domain"/>
    <property type="match status" value="1"/>
</dbReference>
<dbReference type="SMART" id="SM00257">
    <property type="entry name" value="LysM"/>
    <property type="match status" value="1"/>
</dbReference>
<feature type="domain" description="LysM" evidence="4">
    <location>
        <begin position="359"/>
        <end position="403"/>
    </location>
</feature>
<dbReference type="EMBL" id="QTJR01000009">
    <property type="protein sequence ID" value="RDY66451.1"/>
    <property type="molecule type" value="Genomic_DNA"/>
</dbReference>
<evidence type="ECO:0000259" key="4">
    <source>
        <dbReference type="PROSITE" id="PS51782"/>
    </source>
</evidence>
<dbReference type="InterPro" id="IPR023346">
    <property type="entry name" value="Lysozyme-like_dom_sf"/>
</dbReference>
<evidence type="ECO:0000256" key="2">
    <source>
        <dbReference type="SAM" id="MobiDB-lite"/>
    </source>
</evidence>
<evidence type="ECO:0000313" key="6">
    <source>
        <dbReference type="Proteomes" id="UP000256829"/>
    </source>
</evidence>
<reference evidence="5 6" key="1">
    <citation type="submission" date="2018-08" db="EMBL/GenBank/DDBJ databases">
        <title>Lysobacter soli KCTC 22011, whole genome shotgun sequence.</title>
        <authorList>
            <person name="Zhang X."/>
            <person name="Feng G."/>
            <person name="Zhu H."/>
        </authorList>
    </citation>
    <scope>NUCLEOTIDE SEQUENCE [LARGE SCALE GENOMIC DNA]</scope>
    <source>
        <strain evidence="5 6">KCTC 22011</strain>
    </source>
</reference>
<feature type="signal peptide" evidence="3">
    <location>
        <begin position="1"/>
        <end position="26"/>
    </location>
</feature>
<feature type="region of interest" description="Disordered" evidence="2">
    <location>
        <begin position="27"/>
        <end position="55"/>
    </location>
</feature>
<comment type="similarity">
    <text evidence="1">Belongs to the transglycosylase Slt family.</text>
</comment>
<organism evidence="5 6">
    <name type="scientific">Lysobacter soli</name>
    <dbReference type="NCBI Taxonomy" id="453783"/>
    <lineage>
        <taxon>Bacteria</taxon>
        <taxon>Pseudomonadati</taxon>
        <taxon>Pseudomonadota</taxon>
        <taxon>Gammaproteobacteria</taxon>
        <taxon>Lysobacterales</taxon>
        <taxon>Lysobacteraceae</taxon>
        <taxon>Lysobacter</taxon>
    </lineage>
</organism>
<keyword evidence="3" id="KW-0732">Signal</keyword>
<dbReference type="RefSeq" id="WP_115842936.1">
    <property type="nucleotide sequence ID" value="NZ_CP183976.1"/>
</dbReference>
<evidence type="ECO:0000256" key="3">
    <source>
        <dbReference type="SAM" id="SignalP"/>
    </source>
</evidence>
<dbReference type="PROSITE" id="PS51782">
    <property type="entry name" value="LYSM"/>
    <property type="match status" value="1"/>
</dbReference>
<dbReference type="GO" id="GO:0008933">
    <property type="term" value="F:peptidoglycan lytic transglycosylase activity"/>
    <property type="evidence" value="ECO:0007669"/>
    <property type="project" value="InterPro"/>
</dbReference>